<proteinExistence type="predicted"/>
<comment type="caution">
    <text evidence="1">The sequence shown here is derived from an EMBL/GenBank/DDBJ whole genome shotgun (WGS) entry which is preliminary data.</text>
</comment>
<evidence type="ECO:0000313" key="2">
    <source>
        <dbReference type="Proteomes" id="UP001500467"/>
    </source>
</evidence>
<name>A0ABP4GEQ9_9PSEU</name>
<reference evidence="2" key="1">
    <citation type="journal article" date="2019" name="Int. J. Syst. Evol. Microbiol.">
        <title>The Global Catalogue of Microorganisms (GCM) 10K type strain sequencing project: providing services to taxonomists for standard genome sequencing and annotation.</title>
        <authorList>
            <consortium name="The Broad Institute Genomics Platform"/>
            <consortium name="The Broad Institute Genome Sequencing Center for Infectious Disease"/>
            <person name="Wu L."/>
            <person name="Ma J."/>
        </authorList>
    </citation>
    <scope>NUCLEOTIDE SEQUENCE [LARGE SCALE GENOMIC DNA]</scope>
    <source>
        <strain evidence="2">JCM 13022</strain>
    </source>
</reference>
<accession>A0ABP4GEQ9</accession>
<organism evidence="1 2">
    <name type="scientific">Prauserella alba</name>
    <dbReference type="NCBI Taxonomy" id="176898"/>
    <lineage>
        <taxon>Bacteria</taxon>
        <taxon>Bacillati</taxon>
        <taxon>Actinomycetota</taxon>
        <taxon>Actinomycetes</taxon>
        <taxon>Pseudonocardiales</taxon>
        <taxon>Pseudonocardiaceae</taxon>
        <taxon>Prauserella</taxon>
    </lineage>
</organism>
<sequence>MQADDRGGSRADGVLERPEERAGVRGLCADRFVVAQPAQEFVAVVAVLVVDAVADDDLDRHDGDVPLLGGPFRQAGRGIGDHCDRHATDVTPRSSKVCTH</sequence>
<gene>
    <name evidence="1" type="ORF">GCM10009675_47590</name>
</gene>
<keyword evidence="2" id="KW-1185">Reference proteome</keyword>
<protein>
    <submittedName>
        <fullName evidence="1">Uncharacterized protein</fullName>
    </submittedName>
</protein>
<dbReference type="Proteomes" id="UP001500467">
    <property type="component" value="Unassembled WGS sequence"/>
</dbReference>
<evidence type="ECO:0000313" key="1">
    <source>
        <dbReference type="EMBL" id="GAA1219359.1"/>
    </source>
</evidence>
<dbReference type="EMBL" id="BAAALM010000018">
    <property type="protein sequence ID" value="GAA1219359.1"/>
    <property type="molecule type" value="Genomic_DNA"/>
</dbReference>